<evidence type="ECO:0000313" key="13">
    <source>
        <dbReference type="Proteomes" id="UP000051952"/>
    </source>
</evidence>
<dbReference type="OrthoDB" id="9975959at2759"/>
<feature type="domain" description="Endonuclease/exonuclease/phosphatase" evidence="11">
    <location>
        <begin position="553"/>
        <end position="811"/>
    </location>
</feature>
<gene>
    <name evidence="12" type="ORF">BSAL_42095</name>
</gene>
<evidence type="ECO:0000256" key="10">
    <source>
        <dbReference type="ARBA" id="ARBA00023242"/>
    </source>
</evidence>
<dbReference type="EMBL" id="CYKH01002144">
    <property type="protein sequence ID" value="CUG93329.1"/>
    <property type="molecule type" value="Genomic_DNA"/>
</dbReference>
<dbReference type="InterPro" id="IPR036691">
    <property type="entry name" value="Endo/exonu/phosph_ase_sf"/>
</dbReference>
<evidence type="ECO:0000256" key="6">
    <source>
        <dbReference type="ARBA" id="ARBA00022763"/>
    </source>
</evidence>
<evidence type="ECO:0000256" key="3">
    <source>
        <dbReference type="ARBA" id="ARBA00004322"/>
    </source>
</evidence>
<keyword evidence="9" id="KW-0234">DNA repair</keyword>
<dbReference type="SUPFAM" id="SSF56219">
    <property type="entry name" value="DNase I-like"/>
    <property type="match status" value="1"/>
</dbReference>
<dbReference type="Gene3D" id="3.60.10.10">
    <property type="entry name" value="Endonuclease/exonuclease/phosphatase"/>
    <property type="match status" value="1"/>
</dbReference>
<evidence type="ECO:0000256" key="8">
    <source>
        <dbReference type="ARBA" id="ARBA00022842"/>
    </source>
</evidence>
<keyword evidence="8" id="KW-0460">Magnesium</keyword>
<accession>A0A0S4JVA9</accession>
<dbReference type="AlphaFoldDB" id="A0A0S4JVA9"/>
<dbReference type="InterPro" id="IPR005135">
    <property type="entry name" value="Endo/exonuclease/phosphatase"/>
</dbReference>
<keyword evidence="6" id="KW-0227">DNA damage</keyword>
<dbReference type="GO" id="GO:0046872">
    <property type="term" value="F:metal ion binding"/>
    <property type="evidence" value="ECO:0007669"/>
    <property type="project" value="UniProtKB-KW"/>
</dbReference>
<keyword evidence="7" id="KW-0378">Hydrolase</keyword>
<dbReference type="Proteomes" id="UP000051952">
    <property type="component" value="Unassembled WGS sequence"/>
</dbReference>
<organism evidence="12 13">
    <name type="scientific">Bodo saltans</name>
    <name type="common">Flagellated protozoan</name>
    <dbReference type="NCBI Taxonomy" id="75058"/>
    <lineage>
        <taxon>Eukaryota</taxon>
        <taxon>Discoba</taxon>
        <taxon>Euglenozoa</taxon>
        <taxon>Kinetoplastea</taxon>
        <taxon>Metakinetoplastina</taxon>
        <taxon>Eubodonida</taxon>
        <taxon>Bodonidae</taxon>
        <taxon>Bodo</taxon>
    </lineage>
</organism>
<evidence type="ECO:0000256" key="7">
    <source>
        <dbReference type="ARBA" id="ARBA00022801"/>
    </source>
</evidence>
<comment type="cofactor">
    <cofactor evidence="1">
        <name>Mn(2+)</name>
        <dbReference type="ChEBI" id="CHEBI:29035"/>
    </cofactor>
</comment>
<dbReference type="GO" id="GO:0005737">
    <property type="term" value="C:cytoplasm"/>
    <property type="evidence" value="ECO:0007669"/>
    <property type="project" value="TreeGrafter"/>
</dbReference>
<dbReference type="InterPro" id="IPR051547">
    <property type="entry name" value="TDP2-like"/>
</dbReference>
<keyword evidence="13" id="KW-1185">Reference proteome</keyword>
<comment type="cofactor">
    <cofactor evidence="2">
        <name>Mg(2+)</name>
        <dbReference type="ChEBI" id="CHEBI:18420"/>
    </cofactor>
</comment>
<keyword evidence="10" id="KW-0539">Nucleus</keyword>
<dbReference type="GO" id="GO:0006302">
    <property type="term" value="P:double-strand break repair"/>
    <property type="evidence" value="ECO:0007669"/>
    <property type="project" value="TreeGrafter"/>
</dbReference>
<keyword evidence="4" id="KW-0540">Nuclease</keyword>
<protein>
    <submittedName>
        <fullName evidence="12">RNA-editing complex protein MP100, putative</fullName>
    </submittedName>
</protein>
<keyword evidence="5" id="KW-0479">Metal-binding</keyword>
<dbReference type="CDD" id="cd09080">
    <property type="entry name" value="TDP2"/>
    <property type="match status" value="1"/>
</dbReference>
<evidence type="ECO:0000256" key="5">
    <source>
        <dbReference type="ARBA" id="ARBA00022723"/>
    </source>
</evidence>
<evidence type="ECO:0000256" key="4">
    <source>
        <dbReference type="ARBA" id="ARBA00022722"/>
    </source>
</evidence>
<dbReference type="PANTHER" id="PTHR15822:SF4">
    <property type="entry name" value="TYROSYL-DNA PHOSPHODIESTERASE 2"/>
    <property type="match status" value="1"/>
</dbReference>
<evidence type="ECO:0000256" key="2">
    <source>
        <dbReference type="ARBA" id="ARBA00001946"/>
    </source>
</evidence>
<evidence type="ECO:0000259" key="11">
    <source>
        <dbReference type="Pfam" id="PF03372"/>
    </source>
</evidence>
<dbReference type="PANTHER" id="PTHR15822">
    <property type="entry name" value="TRAF AND TNF RECEPTOR-ASSOCIATED PROTEIN"/>
    <property type="match status" value="1"/>
</dbReference>
<evidence type="ECO:0000313" key="12">
    <source>
        <dbReference type="EMBL" id="CUG93329.1"/>
    </source>
</evidence>
<dbReference type="GO" id="GO:0070260">
    <property type="term" value="F:5'-tyrosyl-DNA phosphodiesterase activity"/>
    <property type="evidence" value="ECO:0007669"/>
    <property type="project" value="TreeGrafter"/>
</dbReference>
<sequence>MALRGFHKTSPLLSNFMSQRWADKFQLVIAKKEVEYDYVGIDVSALVGLGLRLAKNVVTEQRRNKEVARHVTSQVHQILKRFHPTKGLGLFLDGSEGLYKARSNRSSTMTRKLESRLQRLPATALMQAVEDRVVRMMPENRLFPSEVLLSGTCVAGPVEQKFSAWALDVASRDISDSSTGAACTSSLCLVGGSELYLNALALTPFFTISNLVQQNSDFRQMRLQDSLEWLTLDGVVKAGHTACISSMRTDILFLHLMCSGCSATDLAALPNLTFTDVLKAYLSFVEKNHYTLFLFDEVAVSQLTLHLDRLLEVLRSATQRSKNATSAPRACPLSSSYLQFVLFSHRMLTHGHVVDPMILPHATTPLVPAFIAHLHHLTELNPSLATTSALSSASDDPLPPLTAGEFTMLSYSQTNSVESSILGYVGVPSKPEVGRSISSEANVENALKKIRTTLSFVNPAKPPKTLCHSSSYAWVQNPKSKLWTFQYVDAGERALRLDARRVKSLASGGVAMDFSGATDGPCVYDSEKSVWSPVSAFPVGPKPEQQTTIKFLSWNVMFDRYSGKPTPLGMPGIDWCSPQRYPVLSKVMERSDADVIGMQEVEPAFWAFLADQPWVKANYMFSCNKSGPAINPWGVLMMVHKRLVVDQLTHHNVPAWAGHVSLLPVLTIKVNGKPLHVAAIHLIAPFTKGRESARTGQDSALRQRLTKSISGDCVTMGDFNDWPTNEFIMPTDSGYTEAWPIVCPGDPGKTMDETNTFCRLKIEEIFFGRSDKVFYRGQRLKPLAAKMVGTKSVNEENGNTAAPAYLFPSDHYGVETTFSVVA</sequence>
<dbReference type="OMA" id="TRYVECW"/>
<name>A0A0S4JVA9_BODSA</name>
<dbReference type="GO" id="GO:0004518">
    <property type="term" value="F:nuclease activity"/>
    <property type="evidence" value="ECO:0007669"/>
    <property type="project" value="UniProtKB-KW"/>
</dbReference>
<comment type="subcellular location">
    <subcellularLocation>
        <location evidence="3">Nucleus</location>
        <location evidence="3">PML body</location>
    </subcellularLocation>
</comment>
<proteinExistence type="predicted"/>
<evidence type="ECO:0000256" key="9">
    <source>
        <dbReference type="ARBA" id="ARBA00023204"/>
    </source>
</evidence>
<dbReference type="GO" id="GO:0003697">
    <property type="term" value="F:single-stranded DNA binding"/>
    <property type="evidence" value="ECO:0007669"/>
    <property type="project" value="TreeGrafter"/>
</dbReference>
<dbReference type="VEuPathDB" id="TriTrypDB:BSAL_42095"/>
<dbReference type="Pfam" id="PF03372">
    <property type="entry name" value="Exo_endo_phos"/>
    <property type="match status" value="1"/>
</dbReference>
<reference evidence="13" key="1">
    <citation type="submission" date="2015-09" db="EMBL/GenBank/DDBJ databases">
        <authorList>
            <consortium name="Pathogen Informatics"/>
        </authorList>
    </citation>
    <scope>NUCLEOTIDE SEQUENCE [LARGE SCALE GENOMIC DNA]</scope>
    <source>
        <strain evidence="13">Lake Konstanz</strain>
    </source>
</reference>
<evidence type="ECO:0000256" key="1">
    <source>
        <dbReference type="ARBA" id="ARBA00001936"/>
    </source>
</evidence>